<keyword evidence="3" id="KW-1185">Reference proteome</keyword>
<organism evidence="2 3">
    <name type="scientific">Amycolatopsis lexingtonensis</name>
    <dbReference type="NCBI Taxonomy" id="218822"/>
    <lineage>
        <taxon>Bacteria</taxon>
        <taxon>Bacillati</taxon>
        <taxon>Actinomycetota</taxon>
        <taxon>Actinomycetes</taxon>
        <taxon>Pseudonocardiales</taxon>
        <taxon>Pseudonocardiaceae</taxon>
        <taxon>Amycolatopsis</taxon>
    </lineage>
</organism>
<evidence type="ECO:0000313" key="3">
    <source>
        <dbReference type="Proteomes" id="UP000631670"/>
    </source>
</evidence>
<reference evidence="2 3" key="1">
    <citation type="submission" date="2020-10" db="EMBL/GenBank/DDBJ databases">
        <title>Sequencing the genomes of 1000 actinobacteria strains.</title>
        <authorList>
            <person name="Klenk H.-P."/>
        </authorList>
    </citation>
    <scope>NUCLEOTIDE SEQUENCE [LARGE SCALE GENOMIC DNA]</scope>
    <source>
        <strain evidence="2 3">DSM 44653</strain>
    </source>
</reference>
<feature type="region of interest" description="Disordered" evidence="1">
    <location>
        <begin position="1"/>
        <end position="22"/>
    </location>
</feature>
<accession>A0ABR9HZJ0</accession>
<feature type="compositionally biased region" description="Basic and acidic residues" evidence="1">
    <location>
        <begin position="1"/>
        <end position="12"/>
    </location>
</feature>
<evidence type="ECO:0000313" key="2">
    <source>
        <dbReference type="EMBL" id="MBE1496338.1"/>
    </source>
</evidence>
<dbReference type="Proteomes" id="UP000631670">
    <property type="component" value="Unassembled WGS sequence"/>
</dbReference>
<dbReference type="EMBL" id="JADBEG010000001">
    <property type="protein sequence ID" value="MBE1496338.1"/>
    <property type="molecule type" value="Genomic_DNA"/>
</dbReference>
<sequence length="282" mass="30873">MTGNERQLREGDSPAGYRRADSAGCPARRIRISLGGDVDATEQVLTDLHICCRGLYEGCGAVTEVVQSRRQMTRSLGDDLDGVAEIGRGQQASHDCTVSSVACQKPRTTSPASFRFQSGYRPTGCNSRGRHNVFDNARVARRCRKASERRTFPPLVTQLCRTASARPRVGRALMPDPPTAARSRQPRWLSSHERINARADHAGGGADVGRHAGQLVQQSTPHRQPCTSRYLLALPALLARRISRPGSANANRIMGRRIACPITNDRSYGSTNTLVSREVTMR</sequence>
<protein>
    <submittedName>
        <fullName evidence="2">Uncharacterized protein</fullName>
    </submittedName>
</protein>
<name>A0ABR9HZJ0_9PSEU</name>
<feature type="region of interest" description="Disordered" evidence="1">
    <location>
        <begin position="169"/>
        <end position="188"/>
    </location>
</feature>
<gene>
    <name evidence="2" type="ORF">H4696_003438</name>
</gene>
<proteinExistence type="predicted"/>
<comment type="caution">
    <text evidence="2">The sequence shown here is derived from an EMBL/GenBank/DDBJ whole genome shotgun (WGS) entry which is preliminary data.</text>
</comment>
<evidence type="ECO:0000256" key="1">
    <source>
        <dbReference type="SAM" id="MobiDB-lite"/>
    </source>
</evidence>